<dbReference type="EMBL" id="JAAIVJ010000005">
    <property type="protein sequence ID" value="NEY90697.1"/>
    <property type="molecule type" value="Genomic_DNA"/>
</dbReference>
<dbReference type="InterPro" id="IPR015422">
    <property type="entry name" value="PyrdxlP-dep_Trfase_small"/>
</dbReference>
<evidence type="ECO:0000256" key="1">
    <source>
        <dbReference type="ARBA" id="ARBA00022898"/>
    </source>
</evidence>
<dbReference type="AlphaFoldDB" id="A0A6M0QTG5"/>
<dbReference type="Gene3D" id="3.90.1150.10">
    <property type="entry name" value="Aspartate Aminotransferase, domain 1"/>
    <property type="match status" value="1"/>
</dbReference>
<dbReference type="GO" id="GO:0008483">
    <property type="term" value="F:transaminase activity"/>
    <property type="evidence" value="ECO:0007669"/>
    <property type="project" value="UniProtKB-KW"/>
</dbReference>
<dbReference type="InterPro" id="IPR015421">
    <property type="entry name" value="PyrdxlP-dep_Trfase_major"/>
</dbReference>
<proteinExistence type="predicted"/>
<dbReference type="InterPro" id="IPR015424">
    <property type="entry name" value="PyrdxlP-dep_Trfase"/>
</dbReference>
<organism evidence="3 4">
    <name type="scientific">Tabrizicola oligotrophica</name>
    <dbReference type="NCBI Taxonomy" id="2710650"/>
    <lineage>
        <taxon>Bacteria</taxon>
        <taxon>Pseudomonadati</taxon>
        <taxon>Pseudomonadota</taxon>
        <taxon>Alphaproteobacteria</taxon>
        <taxon>Rhodobacterales</taxon>
        <taxon>Paracoccaceae</taxon>
        <taxon>Tabrizicola</taxon>
    </lineage>
</organism>
<gene>
    <name evidence="3" type="ORF">G4Z14_10355</name>
</gene>
<comment type="caution">
    <text evidence="3">The sequence shown here is derived from an EMBL/GenBank/DDBJ whole genome shotgun (WGS) entry which is preliminary data.</text>
</comment>
<keyword evidence="3" id="KW-0808">Transferase</keyword>
<keyword evidence="1" id="KW-0663">Pyridoxal phosphate</keyword>
<keyword evidence="4" id="KW-1185">Reference proteome</keyword>
<evidence type="ECO:0000313" key="4">
    <source>
        <dbReference type="Proteomes" id="UP000477782"/>
    </source>
</evidence>
<evidence type="ECO:0000313" key="3">
    <source>
        <dbReference type="EMBL" id="NEY90697.1"/>
    </source>
</evidence>
<name>A0A6M0QTG5_9RHOB</name>
<protein>
    <submittedName>
        <fullName evidence="3">Aminotransferase class V-fold PLP-dependent enzyme</fullName>
    </submittedName>
</protein>
<sequence length="470" mass="49141">MTIAAPHPALAAFKAELGQPDLPARLRAGLIGETARITGPRGRLPLLYADYVASGRALRQVEEFVMEHVLPYYANTHTETSFCGAYSTGLREAARAEIARILGAGPDCHVVFSGAGATAGLNRVVGLLNIPAVLAKGGRAVVLHGPYEHHSNILPWRESGAEVVEIAESPAGGPDMAALAAALQAHAGADLLVGTFSAMSNVTGIVTDSDAVTRLLKAHGALAIWDYAGGAPYLPMQMQTAPDAAKDAIIFSAHKFPGGPQASGVLVFRNGVVRRDTPTLPGGGTVAFVSPETQLYSPDVVAREEAGTPNVVGDIRAGLVLLVKEALGQDWITARNARLGALARRAWTGLPGLEILGNPSAAALPIFSFRIHDAQGAPVDHIAFTRSLSENYGIQARGGCSCAGPYGHRLLHIDPNTSAHMAQEIRAGHAVDKPGWVRVNLSYLLTDAKAVQIIDGIAQAVAEVQTIRAA</sequence>
<dbReference type="PANTHER" id="PTHR43686:SF1">
    <property type="entry name" value="AMINOTRAN_5 DOMAIN-CONTAINING PROTEIN"/>
    <property type="match status" value="1"/>
</dbReference>
<dbReference type="Proteomes" id="UP000477782">
    <property type="component" value="Unassembled WGS sequence"/>
</dbReference>
<dbReference type="Gene3D" id="3.40.640.10">
    <property type="entry name" value="Type I PLP-dependent aspartate aminotransferase-like (Major domain)"/>
    <property type="match status" value="1"/>
</dbReference>
<dbReference type="SUPFAM" id="SSF53383">
    <property type="entry name" value="PLP-dependent transferases"/>
    <property type="match status" value="1"/>
</dbReference>
<dbReference type="RefSeq" id="WP_164625417.1">
    <property type="nucleotide sequence ID" value="NZ_JAAIVJ010000005.1"/>
</dbReference>
<dbReference type="Pfam" id="PF00266">
    <property type="entry name" value="Aminotran_5"/>
    <property type="match status" value="1"/>
</dbReference>
<reference evidence="3 4" key="1">
    <citation type="submission" date="2020-02" db="EMBL/GenBank/DDBJ databases">
        <authorList>
            <person name="Chen W.-M."/>
        </authorList>
    </citation>
    <scope>NUCLEOTIDE SEQUENCE [LARGE SCALE GENOMIC DNA]</scope>
    <source>
        <strain evidence="3 4">KMS-5</strain>
    </source>
</reference>
<evidence type="ECO:0000259" key="2">
    <source>
        <dbReference type="Pfam" id="PF00266"/>
    </source>
</evidence>
<feature type="domain" description="Aminotransferase class V" evidence="2">
    <location>
        <begin position="48"/>
        <end position="409"/>
    </location>
</feature>
<keyword evidence="3" id="KW-0032">Aminotransferase</keyword>
<accession>A0A6M0QTG5</accession>
<dbReference type="InterPro" id="IPR000192">
    <property type="entry name" value="Aminotrans_V_dom"/>
</dbReference>
<dbReference type="PANTHER" id="PTHR43686">
    <property type="entry name" value="SULFURTRANSFERASE-RELATED"/>
    <property type="match status" value="1"/>
</dbReference>